<dbReference type="Proteomes" id="UP000501991">
    <property type="component" value="Chromosome"/>
</dbReference>
<dbReference type="KEGG" id="azq:G3580_04275"/>
<dbReference type="SUPFAM" id="SSF53300">
    <property type="entry name" value="vWA-like"/>
    <property type="match status" value="1"/>
</dbReference>
<keyword evidence="1" id="KW-1133">Transmembrane helix</keyword>
<evidence type="ECO:0000313" key="4">
    <source>
        <dbReference type="Proteomes" id="UP000501991"/>
    </source>
</evidence>
<feature type="transmembrane region" description="Helical" evidence="1">
    <location>
        <begin position="22"/>
        <end position="44"/>
    </location>
</feature>
<proteinExistence type="predicted"/>
<gene>
    <name evidence="3" type="ORF">G3580_04275</name>
</gene>
<dbReference type="AlphaFoldDB" id="A0A6C1B0M2"/>
<dbReference type="Pfam" id="PF00092">
    <property type="entry name" value="VWA"/>
    <property type="match status" value="1"/>
</dbReference>
<evidence type="ECO:0000313" key="3">
    <source>
        <dbReference type="EMBL" id="QID16923.1"/>
    </source>
</evidence>
<name>A0A6C1B0M2_9RHOO</name>
<dbReference type="Gene3D" id="3.40.50.410">
    <property type="entry name" value="von Willebrand factor, type A domain"/>
    <property type="match status" value="1"/>
</dbReference>
<evidence type="ECO:0000256" key="1">
    <source>
        <dbReference type="SAM" id="Phobius"/>
    </source>
</evidence>
<dbReference type="InterPro" id="IPR050768">
    <property type="entry name" value="UPF0353/GerABKA_families"/>
</dbReference>
<dbReference type="InterPro" id="IPR036465">
    <property type="entry name" value="vWFA_dom_sf"/>
</dbReference>
<sequence length="324" mass="34598">MIHIAWPWMALLLPLPWLVRRVAPPAATGAVALFLPFVAALAPTGAEDGRRGARRALALFGVLWLLLVAAAVRPQWLGDPQPVPTTGRRVLMAIDVSGSMQTRDMAGSLDRLQVVQQVAGRFIARRHGDRVGLILFGTRPYLQAPLTPDLATVREFLDQAVVGEAGPQTALGDAIGLALKRLRDDPRGAHKGDTVLILLTDGRNTAGVMPPVQAARHAADAGLKIYTIGVGGAPERGFFGLFGGSRSDLDEATLKAIAEATGGAYFRATDAAALRQVYARIDALEPAAGRDQWYRPATEYYDWPLAAALVLSIPLALAWARRGA</sequence>
<reference evidence="3 4" key="1">
    <citation type="submission" date="2020-02" db="EMBL/GenBank/DDBJ databases">
        <title>Nitrogenibacter mangrovi gen. nov., sp. nov. isolated from mangrove sediment, a denitrifying betaproteobacterium.</title>
        <authorList>
            <person name="Liao H."/>
            <person name="Tian Y."/>
        </authorList>
    </citation>
    <scope>NUCLEOTIDE SEQUENCE [LARGE SCALE GENOMIC DNA]</scope>
    <source>
        <strain evidence="3 4">M9-3-2</strain>
    </source>
</reference>
<dbReference type="EMBL" id="CP048836">
    <property type="protein sequence ID" value="QID16923.1"/>
    <property type="molecule type" value="Genomic_DNA"/>
</dbReference>
<dbReference type="RefSeq" id="WP_173764091.1">
    <property type="nucleotide sequence ID" value="NZ_CP048836.1"/>
</dbReference>
<dbReference type="PANTHER" id="PTHR22550:SF18">
    <property type="entry name" value="VWFA DOMAIN-CONTAINING PROTEIN"/>
    <property type="match status" value="1"/>
</dbReference>
<accession>A0A6C1B0M2</accession>
<dbReference type="PANTHER" id="PTHR22550">
    <property type="entry name" value="SPORE GERMINATION PROTEIN"/>
    <property type="match status" value="1"/>
</dbReference>
<keyword evidence="4" id="KW-1185">Reference proteome</keyword>
<keyword evidence="1" id="KW-0812">Transmembrane</keyword>
<dbReference type="InterPro" id="IPR002035">
    <property type="entry name" value="VWF_A"/>
</dbReference>
<protein>
    <submittedName>
        <fullName evidence="3">VWA domain-containing protein</fullName>
    </submittedName>
</protein>
<organism evidence="3 4">
    <name type="scientific">Nitrogeniibacter mangrovi</name>
    <dbReference type="NCBI Taxonomy" id="2016596"/>
    <lineage>
        <taxon>Bacteria</taxon>
        <taxon>Pseudomonadati</taxon>
        <taxon>Pseudomonadota</taxon>
        <taxon>Betaproteobacteria</taxon>
        <taxon>Rhodocyclales</taxon>
        <taxon>Zoogloeaceae</taxon>
        <taxon>Nitrogeniibacter</taxon>
    </lineage>
</organism>
<dbReference type="SMART" id="SM00327">
    <property type="entry name" value="VWA"/>
    <property type="match status" value="1"/>
</dbReference>
<feature type="transmembrane region" description="Helical" evidence="1">
    <location>
        <begin position="56"/>
        <end position="76"/>
    </location>
</feature>
<feature type="domain" description="VWFA" evidence="2">
    <location>
        <begin position="89"/>
        <end position="281"/>
    </location>
</feature>
<evidence type="ECO:0000259" key="2">
    <source>
        <dbReference type="PROSITE" id="PS50234"/>
    </source>
</evidence>
<dbReference type="PROSITE" id="PS50234">
    <property type="entry name" value="VWFA"/>
    <property type="match status" value="1"/>
</dbReference>
<keyword evidence="1" id="KW-0472">Membrane</keyword>